<feature type="compositionally biased region" description="Gly residues" evidence="1">
    <location>
        <begin position="118"/>
        <end position="140"/>
    </location>
</feature>
<keyword evidence="3" id="KW-1185">Reference proteome</keyword>
<protein>
    <submittedName>
        <fullName evidence="2">Uncharacterized protein</fullName>
    </submittedName>
</protein>
<feature type="region of interest" description="Disordered" evidence="1">
    <location>
        <begin position="1"/>
        <end position="79"/>
    </location>
</feature>
<evidence type="ECO:0000313" key="3">
    <source>
        <dbReference type="Proteomes" id="UP000075902"/>
    </source>
</evidence>
<dbReference type="VEuPathDB" id="VectorBase:AMEC002261"/>
<feature type="compositionally biased region" description="Polar residues" evidence="1">
    <location>
        <begin position="232"/>
        <end position="241"/>
    </location>
</feature>
<feature type="compositionally biased region" description="Low complexity" evidence="1">
    <location>
        <begin position="242"/>
        <end position="275"/>
    </location>
</feature>
<accession>A0A182TH80</accession>
<feature type="region of interest" description="Disordered" evidence="1">
    <location>
        <begin position="189"/>
        <end position="283"/>
    </location>
</feature>
<name>A0A182TH80_9DIPT</name>
<proteinExistence type="predicted"/>
<dbReference type="Proteomes" id="UP000075902">
    <property type="component" value="Unassembled WGS sequence"/>
</dbReference>
<evidence type="ECO:0000313" key="2">
    <source>
        <dbReference type="EnsemblMetazoa" id="AMEC002261-PA"/>
    </source>
</evidence>
<sequence>SSKHHSDKPDKGSGGGGSSSQGGGPLSTNSGVGSGRAASLSPAAIPTTLIIKPPQDHTGGSGKEPLSKEAIAKMSTSSNFTETIVVNSESVYNHAGSGSGNAGSTSVIESGKLAMGGSAAGSGGSGSSYGGSTGPTGGSSTGSSSSSSGGKKRKADARSTPTSSVSSSEMLDANRDLIRDVAVSLVPLSLSKNDHIDPSSIAAHEKSVKKAKTETSSPLPHPATALPAPEPNLQNVAPNLIQSAHTSSIVSSASSSSASSSSSSSSSGKHQQQQQQHHHHQVS</sequence>
<reference evidence="3" key="1">
    <citation type="submission" date="2014-01" db="EMBL/GenBank/DDBJ databases">
        <title>The Genome Sequence of Anopheles melas CM1001059_A (V2).</title>
        <authorList>
            <consortium name="The Broad Institute Genomics Platform"/>
            <person name="Neafsey D.E."/>
            <person name="Besansky N."/>
            <person name="Howell P."/>
            <person name="Walton C."/>
            <person name="Young S.K."/>
            <person name="Zeng Q."/>
            <person name="Gargeya S."/>
            <person name="Fitzgerald M."/>
            <person name="Haas B."/>
            <person name="Abouelleil A."/>
            <person name="Allen A.W."/>
            <person name="Alvarado L."/>
            <person name="Arachchi H.M."/>
            <person name="Berlin A.M."/>
            <person name="Chapman S.B."/>
            <person name="Gainer-Dewar J."/>
            <person name="Goldberg J."/>
            <person name="Griggs A."/>
            <person name="Gujja S."/>
            <person name="Hansen M."/>
            <person name="Howarth C."/>
            <person name="Imamovic A."/>
            <person name="Ireland A."/>
            <person name="Larimer J."/>
            <person name="McCowan C."/>
            <person name="Murphy C."/>
            <person name="Pearson M."/>
            <person name="Poon T.W."/>
            <person name="Priest M."/>
            <person name="Roberts A."/>
            <person name="Saif S."/>
            <person name="Shea T."/>
            <person name="Sisk P."/>
            <person name="Sykes S."/>
            <person name="Wortman J."/>
            <person name="Nusbaum C."/>
            <person name="Birren B."/>
        </authorList>
    </citation>
    <scope>NUCLEOTIDE SEQUENCE [LARGE SCALE GENOMIC DNA]</scope>
    <source>
        <strain evidence="3">CM1001059</strain>
    </source>
</reference>
<dbReference type="AlphaFoldDB" id="A0A182TH80"/>
<feature type="region of interest" description="Disordered" evidence="1">
    <location>
        <begin position="114"/>
        <end position="173"/>
    </location>
</feature>
<reference evidence="2" key="2">
    <citation type="submission" date="2020-05" db="UniProtKB">
        <authorList>
            <consortium name="EnsemblMetazoa"/>
        </authorList>
    </citation>
    <scope>IDENTIFICATION</scope>
    <source>
        <strain evidence="2">CM1001059</strain>
    </source>
</reference>
<feature type="compositionally biased region" description="Basic and acidic residues" evidence="1">
    <location>
        <begin position="192"/>
        <end position="213"/>
    </location>
</feature>
<dbReference type="STRING" id="34690.A0A182TH80"/>
<feature type="compositionally biased region" description="Low complexity" evidence="1">
    <location>
        <begin position="159"/>
        <end position="168"/>
    </location>
</feature>
<organism evidence="2 3">
    <name type="scientific">Anopheles melas</name>
    <dbReference type="NCBI Taxonomy" id="34690"/>
    <lineage>
        <taxon>Eukaryota</taxon>
        <taxon>Metazoa</taxon>
        <taxon>Ecdysozoa</taxon>
        <taxon>Arthropoda</taxon>
        <taxon>Hexapoda</taxon>
        <taxon>Insecta</taxon>
        <taxon>Pterygota</taxon>
        <taxon>Neoptera</taxon>
        <taxon>Endopterygota</taxon>
        <taxon>Diptera</taxon>
        <taxon>Nematocera</taxon>
        <taxon>Culicoidea</taxon>
        <taxon>Culicidae</taxon>
        <taxon>Anophelinae</taxon>
        <taxon>Anopheles</taxon>
    </lineage>
</organism>
<dbReference type="EnsemblMetazoa" id="AMEC002261-RA">
    <property type="protein sequence ID" value="AMEC002261-PA"/>
    <property type="gene ID" value="AMEC002261"/>
</dbReference>
<feature type="compositionally biased region" description="Gly residues" evidence="1">
    <location>
        <begin position="12"/>
        <end position="25"/>
    </location>
</feature>
<evidence type="ECO:0000256" key="1">
    <source>
        <dbReference type="SAM" id="MobiDB-lite"/>
    </source>
</evidence>